<name>A0A3R8RWZ9_9MICO</name>
<feature type="domain" description="Major facilitator superfamily (MFS) profile" evidence="7">
    <location>
        <begin position="36"/>
        <end position="495"/>
    </location>
</feature>
<feature type="transmembrane region" description="Helical" evidence="6">
    <location>
        <begin position="101"/>
        <end position="121"/>
    </location>
</feature>
<dbReference type="PANTHER" id="PTHR23511:SF34">
    <property type="entry name" value="SYNAPTIC VESICLE GLYCOPROTEIN 2"/>
    <property type="match status" value="1"/>
</dbReference>
<evidence type="ECO:0000256" key="2">
    <source>
        <dbReference type="ARBA" id="ARBA00022448"/>
    </source>
</evidence>
<feature type="transmembrane region" description="Helical" evidence="6">
    <location>
        <begin position="319"/>
        <end position="339"/>
    </location>
</feature>
<sequence length="500" mass="51739">MSPSPLAPESPAPVSRPLTRSQRLDRLPFTRKHGKLLGASGIGWALDAMDVGLISFVIAALTVHWDLAKSDGSLIASAGFAGMAIGASLGGLLADRIGRRSVFALTLLVYGLATGASALALGVGALIALRFVVGLGLGAELPVASTLMSEFAPARIRGRIIVWLEAFWAGGWILAAVIGTFVATSGPAGWRWALALGMIPAVYSLVIRLGMPESVRFLETKGRHQEAERIVRDFEASAGIGAPSQVEASTEAPAADGPGRIGRAAESTDSAVTLPVEETGIVAADGSGRVSADAVGVVPEADQVATGGIWSASLRARTAGLWVVWFCINLSYYGAFIWIPTLLVDRGFDLTKSFTFTLIITLAQIPGYAAAAWLIEVLGRRWTLTIFLAGSALSAVGYGMADSEAMILVAGCLLSFFNLGAWGALYAIGPELYPTAVRGTGTGAAAAFGRLASIIAPFLVPALVLAGGQWLAFGVFALAFAVAAAAAFTLPEQRGKALAE</sequence>
<keyword evidence="4 6" id="KW-1133">Transmembrane helix</keyword>
<keyword evidence="5 6" id="KW-0472">Membrane</keyword>
<dbReference type="Pfam" id="PF00083">
    <property type="entry name" value="Sugar_tr"/>
    <property type="match status" value="2"/>
</dbReference>
<dbReference type="AlphaFoldDB" id="A0A3R8RWZ9"/>
<dbReference type="Proteomes" id="UP000274327">
    <property type="component" value="Unassembled WGS sequence"/>
</dbReference>
<gene>
    <name evidence="8" type="ORF">DS079_13255</name>
</gene>
<organism evidence="8 9">
    <name type="scientific">Brachybacterium paraconglomeratum</name>
    <dbReference type="NCBI Taxonomy" id="173362"/>
    <lineage>
        <taxon>Bacteria</taxon>
        <taxon>Bacillati</taxon>
        <taxon>Actinomycetota</taxon>
        <taxon>Actinomycetes</taxon>
        <taxon>Micrococcales</taxon>
        <taxon>Dermabacteraceae</taxon>
        <taxon>Brachybacterium</taxon>
    </lineage>
</organism>
<feature type="transmembrane region" description="Helical" evidence="6">
    <location>
        <begin position="382"/>
        <end position="401"/>
    </location>
</feature>
<comment type="caution">
    <text evidence="8">The sequence shown here is derived from an EMBL/GenBank/DDBJ whole genome shotgun (WGS) entry which is preliminary data.</text>
</comment>
<dbReference type="EMBL" id="QOCI01000011">
    <property type="protein sequence ID" value="RRR17685.1"/>
    <property type="molecule type" value="Genomic_DNA"/>
</dbReference>
<feature type="transmembrane region" description="Helical" evidence="6">
    <location>
        <begin position="407"/>
        <end position="429"/>
    </location>
</feature>
<dbReference type="InterPro" id="IPR005828">
    <property type="entry name" value="MFS_sugar_transport-like"/>
</dbReference>
<reference evidence="8 9" key="1">
    <citation type="submission" date="2018-07" db="EMBL/GenBank/DDBJ databases">
        <title>Brachybacteriurn paraconglorneratum KCTC 9916.</title>
        <authorList>
            <person name="Li Y."/>
        </authorList>
    </citation>
    <scope>NUCLEOTIDE SEQUENCE [LARGE SCALE GENOMIC DNA]</scope>
    <source>
        <strain evidence="8 9">KCTC 9916</strain>
    </source>
</reference>
<evidence type="ECO:0000256" key="3">
    <source>
        <dbReference type="ARBA" id="ARBA00022692"/>
    </source>
</evidence>
<feature type="transmembrane region" description="Helical" evidence="6">
    <location>
        <begin position="441"/>
        <end position="464"/>
    </location>
</feature>
<feature type="transmembrane region" description="Helical" evidence="6">
    <location>
        <begin position="470"/>
        <end position="490"/>
    </location>
</feature>
<dbReference type="InterPro" id="IPR020846">
    <property type="entry name" value="MFS_dom"/>
</dbReference>
<evidence type="ECO:0000259" key="7">
    <source>
        <dbReference type="PROSITE" id="PS50850"/>
    </source>
</evidence>
<feature type="transmembrane region" description="Helical" evidence="6">
    <location>
        <begin position="74"/>
        <end position="94"/>
    </location>
</feature>
<dbReference type="PROSITE" id="PS00217">
    <property type="entry name" value="SUGAR_TRANSPORT_2"/>
    <property type="match status" value="1"/>
</dbReference>
<accession>A0A3R8RWZ9</accession>
<feature type="transmembrane region" description="Helical" evidence="6">
    <location>
        <begin position="127"/>
        <end position="148"/>
    </location>
</feature>
<evidence type="ECO:0000313" key="8">
    <source>
        <dbReference type="EMBL" id="RRR17685.1"/>
    </source>
</evidence>
<protein>
    <submittedName>
        <fullName evidence="8">MFS transporter</fullName>
    </submittedName>
</protein>
<feature type="transmembrane region" description="Helical" evidence="6">
    <location>
        <begin position="354"/>
        <end position="375"/>
    </location>
</feature>
<dbReference type="GO" id="GO:0022857">
    <property type="term" value="F:transmembrane transporter activity"/>
    <property type="evidence" value="ECO:0007669"/>
    <property type="project" value="InterPro"/>
</dbReference>
<proteinExistence type="predicted"/>
<evidence type="ECO:0000256" key="5">
    <source>
        <dbReference type="ARBA" id="ARBA00023136"/>
    </source>
</evidence>
<feature type="transmembrane region" description="Helical" evidence="6">
    <location>
        <begin position="36"/>
        <end position="62"/>
    </location>
</feature>
<evidence type="ECO:0000256" key="6">
    <source>
        <dbReference type="SAM" id="Phobius"/>
    </source>
</evidence>
<evidence type="ECO:0000256" key="4">
    <source>
        <dbReference type="ARBA" id="ARBA00022989"/>
    </source>
</evidence>
<evidence type="ECO:0000313" key="9">
    <source>
        <dbReference type="Proteomes" id="UP000274327"/>
    </source>
</evidence>
<dbReference type="Gene3D" id="1.20.1250.20">
    <property type="entry name" value="MFS general substrate transporter like domains"/>
    <property type="match status" value="1"/>
</dbReference>
<comment type="subcellular location">
    <subcellularLocation>
        <location evidence="1">Cell membrane</location>
        <topology evidence="1">Multi-pass membrane protein</topology>
    </subcellularLocation>
</comment>
<dbReference type="PANTHER" id="PTHR23511">
    <property type="entry name" value="SYNAPTIC VESICLE GLYCOPROTEIN 2"/>
    <property type="match status" value="1"/>
</dbReference>
<dbReference type="CDD" id="cd17316">
    <property type="entry name" value="MFS_SV2_like"/>
    <property type="match status" value="1"/>
</dbReference>
<feature type="transmembrane region" description="Helical" evidence="6">
    <location>
        <begin position="189"/>
        <end position="211"/>
    </location>
</feature>
<dbReference type="GO" id="GO:0005886">
    <property type="term" value="C:plasma membrane"/>
    <property type="evidence" value="ECO:0007669"/>
    <property type="project" value="UniProtKB-SubCell"/>
</dbReference>
<keyword evidence="9" id="KW-1185">Reference proteome</keyword>
<dbReference type="PROSITE" id="PS50850">
    <property type="entry name" value="MFS"/>
    <property type="match status" value="1"/>
</dbReference>
<evidence type="ECO:0000256" key="1">
    <source>
        <dbReference type="ARBA" id="ARBA00004651"/>
    </source>
</evidence>
<dbReference type="PROSITE" id="PS00216">
    <property type="entry name" value="SUGAR_TRANSPORT_1"/>
    <property type="match status" value="1"/>
</dbReference>
<dbReference type="RefSeq" id="WP_126988339.1">
    <property type="nucleotide sequence ID" value="NZ_ML133859.1"/>
</dbReference>
<dbReference type="SUPFAM" id="SSF103473">
    <property type="entry name" value="MFS general substrate transporter"/>
    <property type="match status" value="1"/>
</dbReference>
<dbReference type="GeneID" id="78121985"/>
<dbReference type="InterPro" id="IPR036259">
    <property type="entry name" value="MFS_trans_sf"/>
</dbReference>
<keyword evidence="2" id="KW-0813">Transport</keyword>
<keyword evidence="3 6" id="KW-0812">Transmembrane</keyword>
<dbReference type="InterPro" id="IPR005829">
    <property type="entry name" value="Sugar_transporter_CS"/>
</dbReference>
<feature type="transmembrane region" description="Helical" evidence="6">
    <location>
        <begin position="160"/>
        <end position="183"/>
    </location>
</feature>